<evidence type="ECO:0000313" key="3">
    <source>
        <dbReference type="Proteomes" id="UP001295684"/>
    </source>
</evidence>
<dbReference type="AlphaFoldDB" id="A0AAD1U3W9"/>
<organism evidence="2 3">
    <name type="scientific">Euplotes crassus</name>
    <dbReference type="NCBI Taxonomy" id="5936"/>
    <lineage>
        <taxon>Eukaryota</taxon>
        <taxon>Sar</taxon>
        <taxon>Alveolata</taxon>
        <taxon>Ciliophora</taxon>
        <taxon>Intramacronucleata</taxon>
        <taxon>Spirotrichea</taxon>
        <taxon>Hypotrichia</taxon>
        <taxon>Euplotida</taxon>
        <taxon>Euplotidae</taxon>
        <taxon>Moneuplotes</taxon>
    </lineage>
</organism>
<dbReference type="Proteomes" id="UP001295684">
    <property type="component" value="Unassembled WGS sequence"/>
</dbReference>
<evidence type="ECO:0000256" key="1">
    <source>
        <dbReference type="SAM" id="MobiDB-lite"/>
    </source>
</evidence>
<name>A0AAD1U3W9_EUPCR</name>
<reference evidence="2" key="1">
    <citation type="submission" date="2023-07" db="EMBL/GenBank/DDBJ databases">
        <authorList>
            <consortium name="AG Swart"/>
            <person name="Singh M."/>
            <person name="Singh A."/>
            <person name="Seah K."/>
            <person name="Emmerich C."/>
        </authorList>
    </citation>
    <scope>NUCLEOTIDE SEQUENCE</scope>
    <source>
        <strain evidence="2">DP1</strain>
    </source>
</reference>
<feature type="region of interest" description="Disordered" evidence="1">
    <location>
        <begin position="89"/>
        <end position="133"/>
    </location>
</feature>
<accession>A0AAD1U3W9</accession>
<feature type="compositionally biased region" description="Basic and acidic residues" evidence="1">
    <location>
        <begin position="1"/>
        <end position="14"/>
    </location>
</feature>
<feature type="compositionally biased region" description="Acidic residues" evidence="1">
    <location>
        <begin position="94"/>
        <end position="110"/>
    </location>
</feature>
<gene>
    <name evidence="2" type="ORF">ECRASSUSDP1_LOCUS2243</name>
</gene>
<keyword evidence="3" id="KW-1185">Reference proteome</keyword>
<comment type="caution">
    <text evidence="2">The sequence shown here is derived from an EMBL/GenBank/DDBJ whole genome shotgun (WGS) entry which is preliminary data.</text>
</comment>
<sequence>MNCAKYEKEQKESIPKCPNKPNIRPRKVNFVSYSQKVIGSLPDIIEVEDSNSTKEKSRRGIKAGAIMNHTEKNLLKVLSQDLLKDLEDIPQKELEEDTNSVDDSDDDYDDGSQIILKERPLSEEETKKPEESFITNLSFSNDKRLNLQSKGDYKKFPFLSTLSKKHYSANLQYLR</sequence>
<feature type="compositionally biased region" description="Basic and acidic residues" evidence="1">
    <location>
        <begin position="116"/>
        <end position="131"/>
    </location>
</feature>
<proteinExistence type="predicted"/>
<feature type="region of interest" description="Disordered" evidence="1">
    <location>
        <begin position="1"/>
        <end position="22"/>
    </location>
</feature>
<evidence type="ECO:0000313" key="2">
    <source>
        <dbReference type="EMBL" id="CAI2360935.1"/>
    </source>
</evidence>
<protein>
    <submittedName>
        <fullName evidence="2">Uncharacterized protein</fullName>
    </submittedName>
</protein>
<dbReference type="EMBL" id="CAMPGE010002131">
    <property type="protein sequence ID" value="CAI2360935.1"/>
    <property type="molecule type" value="Genomic_DNA"/>
</dbReference>